<evidence type="ECO:0000313" key="1">
    <source>
        <dbReference type="EMBL" id="KIJ12640.1"/>
    </source>
</evidence>
<name>A0A0C9TAK6_PAXIN</name>
<dbReference type="EMBL" id="KN819361">
    <property type="protein sequence ID" value="KIJ12640.1"/>
    <property type="molecule type" value="Genomic_DNA"/>
</dbReference>
<proteinExistence type="predicted"/>
<dbReference type="Proteomes" id="UP000053647">
    <property type="component" value="Unassembled WGS sequence"/>
</dbReference>
<gene>
    <name evidence="1" type="ORF">PAXINDRAFT_14560</name>
</gene>
<reference evidence="1 2" key="1">
    <citation type="submission" date="2014-06" db="EMBL/GenBank/DDBJ databases">
        <authorList>
            <consortium name="DOE Joint Genome Institute"/>
            <person name="Kuo A."/>
            <person name="Kohler A."/>
            <person name="Nagy L.G."/>
            <person name="Floudas D."/>
            <person name="Copeland A."/>
            <person name="Barry K.W."/>
            <person name="Cichocki N."/>
            <person name="Veneault-Fourrey C."/>
            <person name="LaButti K."/>
            <person name="Lindquist E.A."/>
            <person name="Lipzen A."/>
            <person name="Lundell T."/>
            <person name="Morin E."/>
            <person name="Murat C."/>
            <person name="Sun H."/>
            <person name="Tunlid A."/>
            <person name="Henrissat B."/>
            <person name="Grigoriev I.V."/>
            <person name="Hibbett D.S."/>
            <person name="Martin F."/>
            <person name="Nordberg H.P."/>
            <person name="Cantor M.N."/>
            <person name="Hua S.X."/>
        </authorList>
    </citation>
    <scope>NUCLEOTIDE SEQUENCE [LARGE SCALE GENOMIC DNA]</scope>
    <source>
        <strain evidence="1 2">ATCC 200175</strain>
    </source>
</reference>
<organism evidence="1 2">
    <name type="scientific">Paxillus involutus ATCC 200175</name>
    <dbReference type="NCBI Taxonomy" id="664439"/>
    <lineage>
        <taxon>Eukaryota</taxon>
        <taxon>Fungi</taxon>
        <taxon>Dikarya</taxon>
        <taxon>Basidiomycota</taxon>
        <taxon>Agaricomycotina</taxon>
        <taxon>Agaricomycetes</taxon>
        <taxon>Agaricomycetidae</taxon>
        <taxon>Boletales</taxon>
        <taxon>Paxilineae</taxon>
        <taxon>Paxillaceae</taxon>
        <taxon>Paxillus</taxon>
    </lineage>
</organism>
<sequence length="99" mass="10936">MVDPDVPFVALRTCPHLMSCLVPADSNCFCFALTALPLLIPSSTCPTPLPNLRPFRALLNVLPMFPRGNQKAEVQDCGGHTVMLFGKWCRNLLHPQTTM</sequence>
<evidence type="ECO:0000313" key="2">
    <source>
        <dbReference type="Proteomes" id="UP000053647"/>
    </source>
</evidence>
<protein>
    <submittedName>
        <fullName evidence="1">Uncharacterized protein</fullName>
    </submittedName>
</protein>
<reference evidence="2" key="2">
    <citation type="submission" date="2015-01" db="EMBL/GenBank/DDBJ databases">
        <title>Evolutionary Origins and Diversification of the Mycorrhizal Mutualists.</title>
        <authorList>
            <consortium name="DOE Joint Genome Institute"/>
            <consortium name="Mycorrhizal Genomics Consortium"/>
            <person name="Kohler A."/>
            <person name="Kuo A."/>
            <person name="Nagy L.G."/>
            <person name="Floudas D."/>
            <person name="Copeland A."/>
            <person name="Barry K.W."/>
            <person name="Cichocki N."/>
            <person name="Veneault-Fourrey C."/>
            <person name="LaButti K."/>
            <person name="Lindquist E.A."/>
            <person name="Lipzen A."/>
            <person name="Lundell T."/>
            <person name="Morin E."/>
            <person name="Murat C."/>
            <person name="Riley R."/>
            <person name="Ohm R."/>
            <person name="Sun H."/>
            <person name="Tunlid A."/>
            <person name="Henrissat B."/>
            <person name="Grigoriev I.V."/>
            <person name="Hibbett D.S."/>
            <person name="Martin F."/>
        </authorList>
    </citation>
    <scope>NUCLEOTIDE SEQUENCE [LARGE SCALE GENOMIC DNA]</scope>
    <source>
        <strain evidence="2">ATCC 200175</strain>
    </source>
</reference>
<accession>A0A0C9TAK6</accession>
<dbReference type="AlphaFoldDB" id="A0A0C9TAK6"/>
<dbReference type="HOGENOM" id="CLU_2321081_0_0_1"/>
<keyword evidence="2" id="KW-1185">Reference proteome</keyword>